<dbReference type="PANTHER" id="PTHR30419:SF8">
    <property type="entry name" value="NITROGEN ASSIMILATION TRANSCRIPTIONAL ACTIVATOR-RELATED"/>
    <property type="match status" value="1"/>
</dbReference>
<evidence type="ECO:0000313" key="7">
    <source>
        <dbReference type="Proteomes" id="UP000194641"/>
    </source>
</evidence>
<dbReference type="Gene3D" id="3.40.190.290">
    <property type="match status" value="1"/>
</dbReference>
<dbReference type="SUPFAM" id="SSF53850">
    <property type="entry name" value="Periplasmic binding protein-like II"/>
    <property type="match status" value="1"/>
</dbReference>
<dbReference type="EMBL" id="JOPA01000035">
    <property type="protein sequence ID" value="OUI91480.1"/>
    <property type="molecule type" value="Genomic_DNA"/>
</dbReference>
<dbReference type="AlphaFoldDB" id="A0A252AP50"/>
<dbReference type="PANTHER" id="PTHR30419">
    <property type="entry name" value="HTH-TYPE TRANSCRIPTIONAL REGULATOR YBHD"/>
    <property type="match status" value="1"/>
</dbReference>
<evidence type="ECO:0000256" key="3">
    <source>
        <dbReference type="ARBA" id="ARBA00023125"/>
    </source>
</evidence>
<dbReference type="Proteomes" id="UP000194641">
    <property type="component" value="Unassembled WGS sequence"/>
</dbReference>
<dbReference type="InterPro" id="IPR036390">
    <property type="entry name" value="WH_DNA-bd_sf"/>
</dbReference>
<dbReference type="Pfam" id="PF00126">
    <property type="entry name" value="HTH_1"/>
    <property type="match status" value="1"/>
</dbReference>
<dbReference type="InterPro" id="IPR036388">
    <property type="entry name" value="WH-like_DNA-bd_sf"/>
</dbReference>
<feature type="domain" description="HTH lysR-type" evidence="5">
    <location>
        <begin position="11"/>
        <end position="68"/>
    </location>
</feature>
<organism evidence="6 7">
    <name type="scientific">Acetobacter indonesiensis</name>
    <dbReference type="NCBI Taxonomy" id="104101"/>
    <lineage>
        <taxon>Bacteria</taxon>
        <taxon>Pseudomonadati</taxon>
        <taxon>Pseudomonadota</taxon>
        <taxon>Alphaproteobacteria</taxon>
        <taxon>Acetobacterales</taxon>
        <taxon>Acetobacteraceae</taxon>
        <taxon>Acetobacter</taxon>
    </lineage>
</organism>
<evidence type="ECO:0000259" key="5">
    <source>
        <dbReference type="PROSITE" id="PS50931"/>
    </source>
</evidence>
<keyword evidence="4" id="KW-0804">Transcription</keyword>
<dbReference type="GO" id="GO:0003700">
    <property type="term" value="F:DNA-binding transcription factor activity"/>
    <property type="evidence" value="ECO:0007669"/>
    <property type="project" value="InterPro"/>
</dbReference>
<protein>
    <submittedName>
        <fullName evidence="6">LysR family transcriptional regulator</fullName>
    </submittedName>
</protein>
<dbReference type="Pfam" id="PF03466">
    <property type="entry name" value="LysR_substrate"/>
    <property type="match status" value="1"/>
</dbReference>
<proteinExistence type="inferred from homology"/>
<dbReference type="SUPFAM" id="SSF46785">
    <property type="entry name" value="Winged helix' DNA-binding domain"/>
    <property type="match status" value="1"/>
</dbReference>
<comment type="similarity">
    <text evidence="1">Belongs to the LysR transcriptional regulatory family.</text>
</comment>
<evidence type="ECO:0000256" key="1">
    <source>
        <dbReference type="ARBA" id="ARBA00009437"/>
    </source>
</evidence>
<dbReference type="InterPro" id="IPR005119">
    <property type="entry name" value="LysR_subst-bd"/>
</dbReference>
<dbReference type="InterPro" id="IPR000847">
    <property type="entry name" value="LysR_HTH_N"/>
</dbReference>
<evidence type="ECO:0000313" key="6">
    <source>
        <dbReference type="EMBL" id="OUI91480.1"/>
    </source>
</evidence>
<dbReference type="GO" id="GO:0005829">
    <property type="term" value="C:cytosol"/>
    <property type="evidence" value="ECO:0007669"/>
    <property type="project" value="TreeGrafter"/>
</dbReference>
<name>A0A252AP50_9PROT</name>
<dbReference type="InterPro" id="IPR050950">
    <property type="entry name" value="HTH-type_LysR_regulators"/>
</dbReference>
<keyword evidence="3" id="KW-0238">DNA-binding</keyword>
<dbReference type="PROSITE" id="PS50931">
    <property type="entry name" value="HTH_LYSR"/>
    <property type="match status" value="1"/>
</dbReference>
<accession>A0A252AP50</accession>
<dbReference type="Gene3D" id="1.10.10.10">
    <property type="entry name" value="Winged helix-like DNA-binding domain superfamily/Winged helix DNA-binding domain"/>
    <property type="match status" value="1"/>
</dbReference>
<evidence type="ECO:0000256" key="2">
    <source>
        <dbReference type="ARBA" id="ARBA00023015"/>
    </source>
</evidence>
<sequence>MKKIPDLRQHMKLRHFRLVEILFNTRSIRLASERLNITPAAVSKACLELENILGTKLFIRKAGGLIPNPLCERLIVAGRRIDAELKNLMVDITLHEESFHDSVKIGFQTPMLQDAIVRGVAKMKKIHPNLNLTLEYASRQNLLSGLEANQYDFIFINLTDITSRARFKTQSLGKEQYVIASMEEIHSIPDVIEKWAEFSSATWVLPIPGLAMRDRFDSVLAARGLSLPKRRIEINSPVGGEKIVALSDAYTLLPLTMLKALGRTIDEAETSLRFLPEMQLENGIVSLQDTSLSAAAQYASEFIIKKIKKTS</sequence>
<gene>
    <name evidence="6" type="ORF">HK17_10990</name>
</gene>
<dbReference type="GO" id="GO:0003677">
    <property type="term" value="F:DNA binding"/>
    <property type="evidence" value="ECO:0007669"/>
    <property type="project" value="UniProtKB-KW"/>
</dbReference>
<evidence type="ECO:0000256" key="4">
    <source>
        <dbReference type="ARBA" id="ARBA00023163"/>
    </source>
</evidence>
<reference evidence="7" key="1">
    <citation type="submission" date="2014-06" db="EMBL/GenBank/DDBJ databases">
        <authorList>
            <person name="Winans N.J."/>
            <person name="Newell P.D."/>
            <person name="Douglas A.E."/>
        </authorList>
    </citation>
    <scope>NUCLEOTIDE SEQUENCE [LARGE SCALE GENOMIC DNA]</scope>
</reference>
<keyword evidence="2" id="KW-0805">Transcription regulation</keyword>
<comment type="caution">
    <text evidence="6">The sequence shown here is derived from an EMBL/GenBank/DDBJ whole genome shotgun (WGS) entry which is preliminary data.</text>
</comment>